<keyword evidence="3" id="KW-1185">Reference proteome</keyword>
<dbReference type="EMBL" id="VTPC01004607">
    <property type="protein sequence ID" value="KAF2896962.1"/>
    <property type="molecule type" value="Genomic_DNA"/>
</dbReference>
<accession>A0A8K0D670</accession>
<reference evidence="1" key="1">
    <citation type="submission" date="2019-08" db="EMBL/GenBank/DDBJ databases">
        <title>The genome of the North American firefly Photinus pyralis.</title>
        <authorList>
            <consortium name="Photinus pyralis genome working group"/>
            <person name="Fallon T.R."/>
            <person name="Sander Lower S.E."/>
            <person name="Weng J.-K."/>
        </authorList>
    </citation>
    <scope>NUCLEOTIDE SEQUENCE</scope>
    <source>
        <strain evidence="1">TRF0915ILg1</strain>
        <tissue evidence="1">Whole body</tissue>
    </source>
</reference>
<proteinExistence type="predicted"/>
<evidence type="ECO:0000313" key="2">
    <source>
        <dbReference type="EMBL" id="KAF2896964.1"/>
    </source>
</evidence>
<dbReference type="OrthoDB" id="6772237at2759"/>
<evidence type="ECO:0000313" key="3">
    <source>
        <dbReference type="Proteomes" id="UP000801492"/>
    </source>
</evidence>
<evidence type="ECO:0000313" key="1">
    <source>
        <dbReference type="EMBL" id="KAF2896962.1"/>
    </source>
</evidence>
<organism evidence="1 3">
    <name type="scientific">Ignelater luminosus</name>
    <name type="common">Cucubano</name>
    <name type="synonym">Pyrophorus luminosus</name>
    <dbReference type="NCBI Taxonomy" id="2038154"/>
    <lineage>
        <taxon>Eukaryota</taxon>
        <taxon>Metazoa</taxon>
        <taxon>Ecdysozoa</taxon>
        <taxon>Arthropoda</taxon>
        <taxon>Hexapoda</taxon>
        <taxon>Insecta</taxon>
        <taxon>Pterygota</taxon>
        <taxon>Neoptera</taxon>
        <taxon>Endopterygota</taxon>
        <taxon>Coleoptera</taxon>
        <taxon>Polyphaga</taxon>
        <taxon>Elateriformia</taxon>
        <taxon>Elateroidea</taxon>
        <taxon>Elateridae</taxon>
        <taxon>Agrypninae</taxon>
        <taxon>Pyrophorini</taxon>
        <taxon>Ignelater</taxon>
    </lineage>
</organism>
<dbReference type="Proteomes" id="UP000801492">
    <property type="component" value="Unassembled WGS sequence"/>
</dbReference>
<protein>
    <submittedName>
        <fullName evidence="1">Uncharacterized protein</fullName>
    </submittedName>
</protein>
<comment type="caution">
    <text evidence="1">The sequence shown here is derived from an EMBL/GenBank/DDBJ whole genome shotgun (WGS) entry which is preliminary data.</text>
</comment>
<dbReference type="EMBL" id="VTPC01004607">
    <property type="protein sequence ID" value="KAF2896964.1"/>
    <property type="molecule type" value="Genomic_DNA"/>
</dbReference>
<dbReference type="AlphaFoldDB" id="A0A8K0D670"/>
<name>A0A8K0D670_IGNLU</name>
<sequence>MVLICGESGRNLDDGVNLYAQRFPGRKEVFNLKKDPSSKVTGENNKIAVAHNPHVSTQEIAHGSGLSQSSVLKILNILIMCLHQDLHGDDFQNRVAFCQWAREQI</sequence>
<gene>
    <name evidence="1" type="ORF">ILUMI_09211</name>
    <name evidence="2" type="ORF">ILUMI_09213</name>
</gene>